<dbReference type="AlphaFoldDB" id="A0A0F9MC49"/>
<protein>
    <submittedName>
        <fullName evidence="1">Uncharacterized protein</fullName>
    </submittedName>
</protein>
<sequence length="87" mass="10068">MVKITKSIFFPPKDKALARKISITSPAAFRRSIKELKKDGISLKEKRALTLARTRSVIQLKRKNLSMKERKQFKIISQMNIPKVSKK</sequence>
<comment type="caution">
    <text evidence="1">The sequence shown here is derived from an EMBL/GenBank/DDBJ whole genome shotgun (WGS) entry which is preliminary data.</text>
</comment>
<accession>A0A0F9MC49</accession>
<proteinExistence type="predicted"/>
<dbReference type="EMBL" id="LAZR01009176">
    <property type="protein sequence ID" value="KKM74220.1"/>
    <property type="molecule type" value="Genomic_DNA"/>
</dbReference>
<organism evidence="1">
    <name type="scientific">marine sediment metagenome</name>
    <dbReference type="NCBI Taxonomy" id="412755"/>
    <lineage>
        <taxon>unclassified sequences</taxon>
        <taxon>metagenomes</taxon>
        <taxon>ecological metagenomes</taxon>
    </lineage>
</organism>
<gene>
    <name evidence="1" type="ORF">LCGC14_1402620</name>
</gene>
<name>A0A0F9MC49_9ZZZZ</name>
<evidence type="ECO:0000313" key="1">
    <source>
        <dbReference type="EMBL" id="KKM74220.1"/>
    </source>
</evidence>
<reference evidence="1" key="1">
    <citation type="journal article" date="2015" name="Nature">
        <title>Complex archaea that bridge the gap between prokaryotes and eukaryotes.</title>
        <authorList>
            <person name="Spang A."/>
            <person name="Saw J.H."/>
            <person name="Jorgensen S.L."/>
            <person name="Zaremba-Niedzwiedzka K."/>
            <person name="Martijn J."/>
            <person name="Lind A.E."/>
            <person name="van Eijk R."/>
            <person name="Schleper C."/>
            <person name="Guy L."/>
            <person name="Ettema T.J."/>
        </authorList>
    </citation>
    <scope>NUCLEOTIDE SEQUENCE</scope>
</reference>